<dbReference type="InParanoid" id="A0A1Y2FEH7"/>
<evidence type="ECO:0000313" key="2">
    <source>
        <dbReference type="EMBL" id="ORY82312.1"/>
    </source>
</evidence>
<accession>A0A1Y2FEH7</accession>
<gene>
    <name evidence="2" type="ORF">BCR35DRAFT_313699</name>
</gene>
<dbReference type="Proteomes" id="UP000193467">
    <property type="component" value="Unassembled WGS sequence"/>
</dbReference>
<comment type="caution">
    <text evidence="2">The sequence shown here is derived from an EMBL/GenBank/DDBJ whole genome shotgun (WGS) entry which is preliminary data.</text>
</comment>
<organism evidence="2 3">
    <name type="scientific">Leucosporidium creatinivorum</name>
    <dbReference type="NCBI Taxonomy" id="106004"/>
    <lineage>
        <taxon>Eukaryota</taxon>
        <taxon>Fungi</taxon>
        <taxon>Dikarya</taxon>
        <taxon>Basidiomycota</taxon>
        <taxon>Pucciniomycotina</taxon>
        <taxon>Microbotryomycetes</taxon>
        <taxon>Leucosporidiales</taxon>
        <taxon>Leucosporidium</taxon>
    </lineage>
</organism>
<dbReference type="AlphaFoldDB" id="A0A1Y2FEH7"/>
<proteinExistence type="predicted"/>
<feature type="compositionally biased region" description="Polar residues" evidence="1">
    <location>
        <begin position="1"/>
        <end position="11"/>
    </location>
</feature>
<reference evidence="2 3" key="1">
    <citation type="submission" date="2016-07" db="EMBL/GenBank/DDBJ databases">
        <title>Pervasive Adenine N6-methylation of Active Genes in Fungi.</title>
        <authorList>
            <consortium name="DOE Joint Genome Institute"/>
            <person name="Mondo S.J."/>
            <person name="Dannebaum R.O."/>
            <person name="Kuo R.C."/>
            <person name="Labutti K."/>
            <person name="Haridas S."/>
            <person name="Kuo A."/>
            <person name="Salamov A."/>
            <person name="Ahrendt S.R."/>
            <person name="Lipzen A."/>
            <person name="Sullivan W."/>
            <person name="Andreopoulos W.B."/>
            <person name="Clum A."/>
            <person name="Lindquist E."/>
            <person name="Daum C."/>
            <person name="Ramamoorthy G.K."/>
            <person name="Gryganskyi A."/>
            <person name="Culley D."/>
            <person name="Magnuson J.K."/>
            <person name="James T.Y."/>
            <person name="O'Malley M.A."/>
            <person name="Stajich J.E."/>
            <person name="Spatafora J.W."/>
            <person name="Visel A."/>
            <person name="Grigoriev I.V."/>
        </authorList>
    </citation>
    <scope>NUCLEOTIDE SEQUENCE [LARGE SCALE GENOMIC DNA]</scope>
    <source>
        <strain evidence="2 3">62-1032</strain>
    </source>
</reference>
<keyword evidence="3" id="KW-1185">Reference proteome</keyword>
<dbReference type="SUPFAM" id="SSF52047">
    <property type="entry name" value="RNI-like"/>
    <property type="match status" value="1"/>
</dbReference>
<protein>
    <submittedName>
        <fullName evidence="2">Uncharacterized protein</fullName>
    </submittedName>
</protein>
<name>A0A1Y2FEH7_9BASI</name>
<evidence type="ECO:0000256" key="1">
    <source>
        <dbReference type="SAM" id="MobiDB-lite"/>
    </source>
</evidence>
<sequence>MALDTKATSLQLPAARKGKGKGSSTHLQLKSLLSLPPELILHIFHLAAHSFVDPVARQHQQITHSSINKLCYKLGAIHRDSYVVASEQTTDRLADALREDQTRRRKVKQVELHMPGDNRTGELSAATLLLSVTPALESFALRVRDHTARREGATDGLCKIVLRKVGKIDLRSFDLRFYHDYCSLELGGALAQILSKWSNLKKLSLPLLRIPKGFVFPFRPSLSSLSLHLSDAESIKLLSHLIPASSATLRHLKITIHNTFELSWRLEWALIAVAPSLLSLTLWTAVPKAEEGVDPRSGKQHTPMSLAKVYPRLRNLNYLALVGELVSAPPPILLPSLRQLDFLCGPFNTYEVALKEWFSAMRDDPARRVPFVRLLGRGLTEFVEWIRWDLEALAKEARVTLWYEEDGLGNPQKLDASDDSESDSD</sequence>
<evidence type="ECO:0000313" key="3">
    <source>
        <dbReference type="Proteomes" id="UP000193467"/>
    </source>
</evidence>
<feature type="region of interest" description="Disordered" evidence="1">
    <location>
        <begin position="1"/>
        <end position="23"/>
    </location>
</feature>
<dbReference type="EMBL" id="MCGR01000021">
    <property type="protein sequence ID" value="ORY82312.1"/>
    <property type="molecule type" value="Genomic_DNA"/>
</dbReference>